<organism evidence="3 4">
    <name type="scientific">Blautia hydrogenotrophica (strain DSM 10507 / JCM 14656 / S5a33)</name>
    <name type="common">Ruminococcus hydrogenotrophicus</name>
    <dbReference type="NCBI Taxonomy" id="476272"/>
    <lineage>
        <taxon>Bacteria</taxon>
        <taxon>Bacillati</taxon>
        <taxon>Bacillota</taxon>
        <taxon>Clostridia</taxon>
        <taxon>Lachnospirales</taxon>
        <taxon>Lachnospiraceae</taxon>
        <taxon>Blautia</taxon>
    </lineage>
</organism>
<evidence type="ECO:0000313" key="4">
    <source>
        <dbReference type="Proteomes" id="UP000003100"/>
    </source>
</evidence>
<gene>
    <name evidence="3" type="ORF">RUMHYD_01787</name>
</gene>
<evidence type="ECO:0000256" key="1">
    <source>
        <dbReference type="SAM" id="Coils"/>
    </source>
</evidence>
<sequence>MKNVSNAFKKVIKDGGPFYAYAKVTLSNGTQLELNSKDDFYISGNNYTESSESGFPLGVAVAKTIDIGIDNSDERFSNYDFYYARIAFYTEADLEDGRTERILEGTFTVVDSIAPGDTIEFTASNDMYKADITYVPKASFPATALIFLKDVCTQCGIRLGDAAFVNDNFEIQQKPDGLTCRQAIGYVAQIAGGNAIVDENNNLHIKSYQSLGITNTDLISGGTFKQELNKRISGGSFGQDTDFLITSGDFNATDDYIMLTDFSSDPDVGTDDVTITGLATEVEVETEEGSSETSTLLYGTDDYCLKIDNPLIKGNEEKALRMIGDILIGLSVRPFSGSFFPNPTIEFMDPVYLVDRKNNVYRSFVSSFTFNYLGDCTVSNDTKSPERNKGIYYSNATEMYRKAKEEVKKNKAEWEKAMEDLADRINNSSGLYMTKEEQEDGSSIYYMHDKPTLEESMIVWKMTAEAMAVSTDGGKTWNAGLTVDGDLITKIMSTIGLNFDWGVGGTLIIQTPSGEQTLYVNAKTGEVHINGLFTSEELYGGKRKGLTVEEGTIRGFYGSTTTGLLDLSAMYDDGDRHVVLKGYDYLHLQAGTEIIVEDYISFIDSVYFNNSVEFTNWVYFTSDVEFEYKSHFRKAPELYNLDHVSSGGHIVFGSDGVTLAYLASSSKRYKNHVKDMTDRDAEKLLDIHVVWFKYKDGYLSQTDHMCGKEIPGFYAEELNDVIPDVVQYDKDGKPEDWNYRAMIPYMVQLLKKQNEEIKELKNEVNKLKGMIRSD</sequence>
<dbReference type="GeneID" id="86822012"/>
<protein>
    <recommendedName>
        <fullName evidence="2">Peptidase S74 domain-containing protein</fullName>
    </recommendedName>
</protein>
<dbReference type="Proteomes" id="UP000003100">
    <property type="component" value="Unassembled WGS sequence"/>
</dbReference>
<comment type="caution">
    <text evidence="3">The sequence shown here is derived from an EMBL/GenBank/DDBJ whole genome shotgun (WGS) entry which is preliminary data.</text>
</comment>
<dbReference type="PATRIC" id="fig|476272.21.peg.2164"/>
<reference evidence="3 4" key="1">
    <citation type="submission" date="2009-01" db="EMBL/GenBank/DDBJ databases">
        <authorList>
            <person name="Fulton L."/>
            <person name="Clifton S."/>
            <person name="Fulton B."/>
            <person name="Xu J."/>
            <person name="Minx P."/>
            <person name="Pepin K.H."/>
            <person name="Johnson M."/>
            <person name="Bhonagiri V."/>
            <person name="Nash W.E."/>
            <person name="Mardis E.R."/>
            <person name="Wilson R.K."/>
        </authorList>
    </citation>
    <scope>NUCLEOTIDE SEQUENCE [LARGE SCALE GENOMIC DNA]</scope>
    <source>
        <strain evidence="4">DSM 10507 / JCM 14656 / S5a33</strain>
    </source>
</reference>
<dbReference type="InterPro" id="IPR030392">
    <property type="entry name" value="S74_ICA"/>
</dbReference>
<proteinExistence type="predicted"/>
<dbReference type="RefSeq" id="WP_005948634.1">
    <property type="nucleotide sequence ID" value="NZ_CP136423.1"/>
</dbReference>
<keyword evidence="4" id="KW-1185">Reference proteome</keyword>
<feature type="domain" description="Peptidase S74" evidence="2">
    <location>
        <begin position="665"/>
        <end position="764"/>
    </location>
</feature>
<reference evidence="3 4" key="2">
    <citation type="submission" date="2009-02" db="EMBL/GenBank/DDBJ databases">
        <title>Draft genome sequence of Blautia hydrogenotrophica DSM 10507 (Ruminococcus hydrogenotrophicus DSM 10507).</title>
        <authorList>
            <person name="Sudarsanam P."/>
            <person name="Ley R."/>
            <person name="Guruge J."/>
            <person name="Turnbaugh P.J."/>
            <person name="Mahowald M."/>
            <person name="Liep D."/>
            <person name="Gordon J."/>
        </authorList>
    </citation>
    <scope>NUCLEOTIDE SEQUENCE [LARGE SCALE GENOMIC DNA]</scope>
    <source>
        <strain evidence="4">DSM 10507 / JCM 14656 / S5a33</strain>
    </source>
</reference>
<evidence type="ECO:0000259" key="2">
    <source>
        <dbReference type="PROSITE" id="PS51688"/>
    </source>
</evidence>
<name>C0CLQ2_BLAHS</name>
<keyword evidence="1" id="KW-0175">Coiled coil</keyword>
<feature type="coiled-coil region" evidence="1">
    <location>
        <begin position="393"/>
        <end position="424"/>
    </location>
</feature>
<dbReference type="AlphaFoldDB" id="C0CLQ2"/>
<dbReference type="HOGENOM" id="CLU_361199_0_0_9"/>
<accession>C0CLQ2</accession>
<evidence type="ECO:0000313" key="3">
    <source>
        <dbReference type="EMBL" id="EEG49314.1"/>
    </source>
</evidence>
<dbReference type="PROSITE" id="PS51688">
    <property type="entry name" value="ICA"/>
    <property type="match status" value="1"/>
</dbReference>
<dbReference type="EMBL" id="ACBZ01000090">
    <property type="protein sequence ID" value="EEG49314.1"/>
    <property type="molecule type" value="Genomic_DNA"/>
</dbReference>